<dbReference type="NCBIfam" id="TIGR00369">
    <property type="entry name" value="unchar_dom_1"/>
    <property type="match status" value="1"/>
</dbReference>
<dbReference type="InterPro" id="IPR003736">
    <property type="entry name" value="PAAI_dom"/>
</dbReference>
<evidence type="ECO:0000313" key="6">
    <source>
        <dbReference type="Proteomes" id="UP000813385"/>
    </source>
</evidence>
<evidence type="ECO:0000259" key="4">
    <source>
        <dbReference type="Pfam" id="PF03061"/>
    </source>
</evidence>
<evidence type="ECO:0000313" key="5">
    <source>
        <dbReference type="EMBL" id="KAH7349792.1"/>
    </source>
</evidence>
<comment type="caution">
    <text evidence="5">The sequence shown here is derived from an EMBL/GenBank/DDBJ whole genome shotgun (WGS) entry which is preliminary data.</text>
</comment>
<feature type="compositionally biased region" description="Low complexity" evidence="3">
    <location>
        <begin position="12"/>
        <end position="21"/>
    </location>
</feature>
<name>A0A8K0TAI8_9PEZI</name>
<dbReference type="Gene3D" id="3.10.129.10">
    <property type="entry name" value="Hotdog Thioesterase"/>
    <property type="match status" value="1"/>
</dbReference>
<dbReference type="InterPro" id="IPR039298">
    <property type="entry name" value="ACOT13"/>
</dbReference>
<keyword evidence="6" id="KW-1185">Reference proteome</keyword>
<feature type="region of interest" description="Disordered" evidence="3">
    <location>
        <begin position="1"/>
        <end position="27"/>
    </location>
</feature>
<dbReference type="InterPro" id="IPR029069">
    <property type="entry name" value="HotDog_dom_sf"/>
</dbReference>
<evidence type="ECO:0000256" key="3">
    <source>
        <dbReference type="SAM" id="MobiDB-lite"/>
    </source>
</evidence>
<reference evidence="5" key="1">
    <citation type="journal article" date="2021" name="Nat. Commun.">
        <title>Genetic determinants of endophytism in the Arabidopsis root mycobiome.</title>
        <authorList>
            <person name="Mesny F."/>
            <person name="Miyauchi S."/>
            <person name="Thiergart T."/>
            <person name="Pickel B."/>
            <person name="Atanasova L."/>
            <person name="Karlsson M."/>
            <person name="Huettel B."/>
            <person name="Barry K.W."/>
            <person name="Haridas S."/>
            <person name="Chen C."/>
            <person name="Bauer D."/>
            <person name="Andreopoulos W."/>
            <person name="Pangilinan J."/>
            <person name="LaButti K."/>
            <person name="Riley R."/>
            <person name="Lipzen A."/>
            <person name="Clum A."/>
            <person name="Drula E."/>
            <person name="Henrissat B."/>
            <person name="Kohler A."/>
            <person name="Grigoriev I.V."/>
            <person name="Martin F.M."/>
            <person name="Hacquard S."/>
        </authorList>
    </citation>
    <scope>NUCLEOTIDE SEQUENCE</scope>
    <source>
        <strain evidence="5">MPI-CAGE-AT-0016</strain>
    </source>
</reference>
<organism evidence="5 6">
    <name type="scientific">Plectosphaerella cucumerina</name>
    <dbReference type="NCBI Taxonomy" id="40658"/>
    <lineage>
        <taxon>Eukaryota</taxon>
        <taxon>Fungi</taxon>
        <taxon>Dikarya</taxon>
        <taxon>Ascomycota</taxon>
        <taxon>Pezizomycotina</taxon>
        <taxon>Sordariomycetes</taxon>
        <taxon>Hypocreomycetidae</taxon>
        <taxon>Glomerellales</taxon>
        <taxon>Plectosphaerellaceae</taxon>
        <taxon>Plectosphaerella</taxon>
    </lineage>
</organism>
<gene>
    <name evidence="5" type="ORF">B0T11DRAFT_231670</name>
</gene>
<dbReference type="GO" id="GO:0047617">
    <property type="term" value="F:fatty acyl-CoA hydrolase activity"/>
    <property type="evidence" value="ECO:0007669"/>
    <property type="project" value="InterPro"/>
</dbReference>
<evidence type="ECO:0000256" key="1">
    <source>
        <dbReference type="ARBA" id="ARBA00008324"/>
    </source>
</evidence>
<comment type="similarity">
    <text evidence="1">Belongs to the thioesterase PaaI family.</text>
</comment>
<dbReference type="PANTHER" id="PTHR21660">
    <property type="entry name" value="THIOESTERASE SUPERFAMILY MEMBER-RELATED"/>
    <property type="match status" value="1"/>
</dbReference>
<dbReference type="InterPro" id="IPR006683">
    <property type="entry name" value="Thioestr_dom"/>
</dbReference>
<dbReference type="CDD" id="cd03443">
    <property type="entry name" value="PaaI_thioesterase"/>
    <property type="match status" value="1"/>
</dbReference>
<proteinExistence type="inferred from homology"/>
<evidence type="ECO:0000256" key="2">
    <source>
        <dbReference type="ARBA" id="ARBA00022801"/>
    </source>
</evidence>
<dbReference type="AlphaFoldDB" id="A0A8K0TAI8"/>
<keyword evidence="2" id="KW-0378">Hydrolase</keyword>
<accession>A0A8K0TAI8</accession>
<dbReference type="EMBL" id="JAGPXD010000006">
    <property type="protein sequence ID" value="KAH7349792.1"/>
    <property type="molecule type" value="Genomic_DNA"/>
</dbReference>
<dbReference type="Proteomes" id="UP000813385">
    <property type="component" value="Unassembled WGS sequence"/>
</dbReference>
<dbReference type="OrthoDB" id="46529at2759"/>
<dbReference type="Pfam" id="PF03061">
    <property type="entry name" value="4HBT"/>
    <property type="match status" value="1"/>
</dbReference>
<dbReference type="PANTHER" id="PTHR21660:SF11">
    <property type="entry name" value="FAMILY PROTEIN, PUTATIVE (AFU_ORTHOLOGUE AFUA_4G04355)-RELATED"/>
    <property type="match status" value="1"/>
</dbReference>
<feature type="domain" description="Thioesterase" evidence="4">
    <location>
        <begin position="92"/>
        <end position="166"/>
    </location>
</feature>
<dbReference type="SUPFAM" id="SSF54637">
    <property type="entry name" value="Thioesterase/thiol ester dehydrase-isomerase"/>
    <property type="match status" value="1"/>
</dbReference>
<sequence length="184" mass="19283">MTADATKPDPAPAKTDPAATAHLTTFPGPTPIDSDPSIAAHVHTYHTSRCLASPLYAFLLSPESHGLRLTHASKGLVVFRLPLAACHLNTAGSLHGSVSATIVDWAGGLAIAAWDLRAQTGVSVDIHVTYVSGAKLGQEVEIEGRVDRVGGSLAFTNVGVYKVKDGERGEAVALGRHTKFVRTK</sequence>
<protein>
    <submittedName>
        <fullName evidence="5">Thioesterase family protein</fullName>
    </submittedName>
</protein>